<protein>
    <submittedName>
        <fullName evidence="2">Uncharacterized protein</fullName>
    </submittedName>
</protein>
<reference evidence="2" key="1">
    <citation type="submission" date="2023-10" db="EMBL/GenBank/DDBJ databases">
        <title>Genome assemblies of two species of porcelain crab, Petrolisthes cinctipes and Petrolisthes manimaculis (Anomura: Porcellanidae).</title>
        <authorList>
            <person name="Angst P."/>
        </authorList>
    </citation>
    <scope>NUCLEOTIDE SEQUENCE</scope>
    <source>
        <strain evidence="2">PB745_01</strain>
        <tissue evidence="2">Gill</tissue>
    </source>
</reference>
<feature type="region of interest" description="Disordered" evidence="1">
    <location>
        <begin position="106"/>
        <end position="125"/>
    </location>
</feature>
<feature type="compositionally biased region" description="Basic and acidic residues" evidence="1">
    <location>
        <begin position="42"/>
        <end position="51"/>
    </location>
</feature>
<dbReference type="PANTHER" id="PTHR34239">
    <property type="entry name" value="APPLE DOMAIN-CONTAINING PROTEIN"/>
    <property type="match status" value="1"/>
</dbReference>
<evidence type="ECO:0000256" key="1">
    <source>
        <dbReference type="SAM" id="MobiDB-lite"/>
    </source>
</evidence>
<feature type="region of interest" description="Disordered" evidence="1">
    <location>
        <begin position="1"/>
        <end position="83"/>
    </location>
</feature>
<feature type="compositionally biased region" description="Basic and acidic residues" evidence="1">
    <location>
        <begin position="106"/>
        <end position="116"/>
    </location>
</feature>
<name>A0AAE1KYX9_PETCI</name>
<sequence length="435" mass="48090">MASSEDSSLSGHCLGEKDSPSLAGGVKGRHSHSKVRSKGSSSHRDQTRRDIVVSPTRSSTSDRGNKAVLTGASTSVSREEENPAPWSIVMDAIAELRGEMVKLKEQTRRKGKEKMGRVRPAAPAELKPVARNSEVVCTAILDSDGSFSGFRSDAFAEDMEDGEIHDASLPGSVLLQSAKTFGPTEDVSEDIDSQVANMVNYLFDNGMREEDYKNILEDEVTKRPSNCKALVPVECNVQILEALKTEARKADCRLKEVSKDVIKAATIIVKSLTVLDKDAQEEGNSVLANEVGMINGALALLGNANYRNNLTRRFIIKREINQKYAHLCTDKVPMTRFLFGGDLSQSAKQIEESEKLKSKITTKRPFQSWKFGSGKFGGNKTRSFFGKSSHSGFSTRFQPYGQRNSYYKRDQRHSYSRQDSGTKNFRGRGQSNPQQ</sequence>
<feature type="compositionally biased region" description="Basic residues" evidence="1">
    <location>
        <begin position="27"/>
        <end position="37"/>
    </location>
</feature>
<proteinExistence type="predicted"/>
<feature type="compositionally biased region" description="Polar residues" evidence="1">
    <location>
        <begin position="1"/>
        <end position="10"/>
    </location>
</feature>
<feature type="compositionally biased region" description="Polar residues" evidence="1">
    <location>
        <begin position="417"/>
        <end position="435"/>
    </location>
</feature>
<dbReference type="Proteomes" id="UP001286313">
    <property type="component" value="Unassembled WGS sequence"/>
</dbReference>
<evidence type="ECO:0000313" key="3">
    <source>
        <dbReference type="Proteomes" id="UP001286313"/>
    </source>
</evidence>
<accession>A0AAE1KYX9</accession>
<feature type="region of interest" description="Disordered" evidence="1">
    <location>
        <begin position="383"/>
        <end position="435"/>
    </location>
</feature>
<keyword evidence="3" id="KW-1185">Reference proteome</keyword>
<feature type="compositionally biased region" description="Low complexity" evidence="1">
    <location>
        <begin position="383"/>
        <end position="394"/>
    </location>
</feature>
<evidence type="ECO:0000313" key="2">
    <source>
        <dbReference type="EMBL" id="KAK3890244.1"/>
    </source>
</evidence>
<organism evidence="2 3">
    <name type="scientific">Petrolisthes cinctipes</name>
    <name type="common">Flat porcelain crab</name>
    <dbReference type="NCBI Taxonomy" id="88211"/>
    <lineage>
        <taxon>Eukaryota</taxon>
        <taxon>Metazoa</taxon>
        <taxon>Ecdysozoa</taxon>
        <taxon>Arthropoda</taxon>
        <taxon>Crustacea</taxon>
        <taxon>Multicrustacea</taxon>
        <taxon>Malacostraca</taxon>
        <taxon>Eumalacostraca</taxon>
        <taxon>Eucarida</taxon>
        <taxon>Decapoda</taxon>
        <taxon>Pleocyemata</taxon>
        <taxon>Anomura</taxon>
        <taxon>Galatheoidea</taxon>
        <taxon>Porcellanidae</taxon>
        <taxon>Petrolisthes</taxon>
    </lineage>
</organism>
<comment type="caution">
    <text evidence="2">The sequence shown here is derived from an EMBL/GenBank/DDBJ whole genome shotgun (WGS) entry which is preliminary data.</text>
</comment>
<dbReference type="AlphaFoldDB" id="A0AAE1KYX9"/>
<feature type="compositionally biased region" description="Polar residues" evidence="1">
    <location>
        <begin position="395"/>
        <end position="405"/>
    </location>
</feature>
<gene>
    <name evidence="2" type="ORF">Pcinc_005777</name>
</gene>
<dbReference type="EMBL" id="JAWQEG010000432">
    <property type="protein sequence ID" value="KAK3890244.1"/>
    <property type="molecule type" value="Genomic_DNA"/>
</dbReference>
<dbReference type="PANTHER" id="PTHR34239:SF2">
    <property type="entry name" value="TRANSPOSABLE ELEMENT P TRANSPOSASE_THAP9 CONSERVED DOMAIN-CONTAINING PROTEIN"/>
    <property type="match status" value="1"/>
</dbReference>